<dbReference type="InterPro" id="IPR001375">
    <property type="entry name" value="Peptidase_S9_cat"/>
</dbReference>
<proteinExistence type="predicted"/>
<accession>A0ABR7I7F4</accession>
<sequence length="237" mass="26502">MKKRDQAIGFLVVFLAAGMLISCGRSREVEQDAEARVEEAFTENGITDFEKMDLSAYEQQAGVALADDYVSYHFFYESDGLAIEAYLGAPRELLEQKKPSDCLIYNHGGNRDYGALEGVETTFYAYQYQTICVASNYRGCGKSEGTDTFGGQDVDDVIHLVDLCEKMPFIDGDHINMLGVSRGGMMTYEALRADDRIHRAVVGSGLADSFMEYEERADMVSLAKRMWRRSASGFWNS</sequence>
<evidence type="ECO:0000313" key="3">
    <source>
        <dbReference type="Proteomes" id="UP000621540"/>
    </source>
</evidence>
<dbReference type="PROSITE" id="PS51257">
    <property type="entry name" value="PROKAR_LIPOPROTEIN"/>
    <property type="match status" value="1"/>
</dbReference>
<dbReference type="Proteomes" id="UP000621540">
    <property type="component" value="Unassembled WGS sequence"/>
</dbReference>
<evidence type="ECO:0000259" key="1">
    <source>
        <dbReference type="Pfam" id="PF00326"/>
    </source>
</evidence>
<protein>
    <submittedName>
        <fullName evidence="2">Prolyl oligopeptidase family serine peptidase</fullName>
    </submittedName>
</protein>
<comment type="caution">
    <text evidence="2">The sequence shown here is derived from an EMBL/GenBank/DDBJ whole genome shotgun (WGS) entry which is preliminary data.</text>
</comment>
<dbReference type="InterPro" id="IPR029058">
    <property type="entry name" value="AB_hydrolase_fold"/>
</dbReference>
<organism evidence="2 3">
    <name type="scientific">Roseburia yibonii</name>
    <dbReference type="NCBI Taxonomy" id="2763063"/>
    <lineage>
        <taxon>Bacteria</taxon>
        <taxon>Bacillati</taxon>
        <taxon>Bacillota</taxon>
        <taxon>Clostridia</taxon>
        <taxon>Lachnospirales</taxon>
        <taxon>Lachnospiraceae</taxon>
        <taxon>Roseburia</taxon>
    </lineage>
</organism>
<evidence type="ECO:0000313" key="2">
    <source>
        <dbReference type="EMBL" id="MBC5752856.1"/>
    </source>
</evidence>
<reference evidence="2 3" key="1">
    <citation type="submission" date="2020-08" db="EMBL/GenBank/DDBJ databases">
        <title>Genome public.</title>
        <authorList>
            <person name="Liu C."/>
            <person name="Sun Q."/>
        </authorList>
    </citation>
    <scope>NUCLEOTIDE SEQUENCE [LARGE SCALE GENOMIC DNA]</scope>
    <source>
        <strain evidence="2 3">BX0805</strain>
    </source>
</reference>
<dbReference type="Pfam" id="PF00326">
    <property type="entry name" value="Peptidase_S9"/>
    <property type="match status" value="1"/>
</dbReference>
<dbReference type="Gene3D" id="3.40.50.1820">
    <property type="entry name" value="alpha/beta hydrolase"/>
    <property type="match status" value="1"/>
</dbReference>
<dbReference type="SUPFAM" id="SSF53474">
    <property type="entry name" value="alpha/beta-Hydrolases"/>
    <property type="match status" value="1"/>
</dbReference>
<keyword evidence="3" id="KW-1185">Reference proteome</keyword>
<gene>
    <name evidence="2" type="ORF">H8Z76_02250</name>
</gene>
<dbReference type="EMBL" id="JACOQH010000001">
    <property type="protein sequence ID" value="MBC5752856.1"/>
    <property type="molecule type" value="Genomic_DNA"/>
</dbReference>
<feature type="domain" description="Peptidase S9 prolyl oligopeptidase catalytic" evidence="1">
    <location>
        <begin position="129"/>
        <end position="213"/>
    </location>
</feature>
<dbReference type="RefSeq" id="WP_186981530.1">
    <property type="nucleotide sequence ID" value="NZ_JACOQH010000001.1"/>
</dbReference>
<name>A0ABR7I7F4_9FIRM</name>